<evidence type="ECO:0000256" key="10">
    <source>
        <dbReference type="ARBA" id="ARBA00023170"/>
    </source>
</evidence>
<evidence type="ECO:0000256" key="5">
    <source>
        <dbReference type="ARBA" id="ARBA00022824"/>
    </source>
</evidence>
<keyword evidence="8 11" id="KW-1133">Transmembrane helix</keyword>
<dbReference type="EMBL" id="CAOJ01006132">
    <property type="protein sequence ID" value="CCO30228.1"/>
    <property type="molecule type" value="Genomic_DNA"/>
</dbReference>
<evidence type="ECO:0000256" key="7">
    <source>
        <dbReference type="ARBA" id="ARBA00022927"/>
    </source>
</evidence>
<dbReference type="Pfam" id="PF00810">
    <property type="entry name" value="ER_lumen_recept"/>
    <property type="match status" value="1"/>
</dbReference>
<evidence type="ECO:0000256" key="11">
    <source>
        <dbReference type="SAM" id="Phobius"/>
    </source>
</evidence>
<dbReference type="GO" id="GO:0016192">
    <property type="term" value="P:vesicle-mediated transport"/>
    <property type="evidence" value="ECO:0007669"/>
    <property type="project" value="UniProtKB-KW"/>
</dbReference>
<comment type="caution">
    <text evidence="12">The sequence shown here is derived from an EMBL/GenBank/DDBJ whole genome shotgun (WGS) entry which is preliminary data.</text>
</comment>
<comment type="subcellular location">
    <subcellularLocation>
        <location evidence="1">Endoplasmic reticulum membrane</location>
        <topology evidence="1">Multi-pass membrane protein</topology>
    </subcellularLocation>
</comment>
<keyword evidence="10" id="KW-0675">Receptor</keyword>
<evidence type="ECO:0000256" key="6">
    <source>
        <dbReference type="ARBA" id="ARBA00022892"/>
    </source>
</evidence>
<protein>
    <submittedName>
        <fullName evidence="12">ERD2 protein</fullName>
    </submittedName>
</protein>
<dbReference type="HOGENOM" id="CLU_057784_3_0_1"/>
<organism evidence="12 13">
    <name type="scientific">Thanatephorus cucumeris (strain AG1-IB / isolate 7/3/14)</name>
    <name type="common">Lettuce bottom rot fungus</name>
    <name type="synonym">Rhizoctonia solani</name>
    <dbReference type="NCBI Taxonomy" id="1108050"/>
    <lineage>
        <taxon>Eukaryota</taxon>
        <taxon>Fungi</taxon>
        <taxon>Dikarya</taxon>
        <taxon>Basidiomycota</taxon>
        <taxon>Agaricomycotina</taxon>
        <taxon>Agaricomycetes</taxon>
        <taxon>Cantharellales</taxon>
        <taxon>Ceratobasidiaceae</taxon>
        <taxon>Rhizoctonia</taxon>
        <taxon>Rhizoctonia solani AG-1</taxon>
    </lineage>
</organism>
<accession>M5BR44</accession>
<evidence type="ECO:0000256" key="4">
    <source>
        <dbReference type="ARBA" id="ARBA00022692"/>
    </source>
</evidence>
<feature type="transmembrane region" description="Helical" evidence="11">
    <location>
        <begin position="52"/>
        <end position="77"/>
    </location>
</feature>
<evidence type="ECO:0000313" key="13">
    <source>
        <dbReference type="Proteomes" id="UP000012065"/>
    </source>
</evidence>
<dbReference type="PRINTS" id="PR00660">
    <property type="entry name" value="ERLUMENR"/>
</dbReference>
<sequence>MNIFRLLGDMSHLASILILLHKIQTTRTSRGISFKTQALYVTVFLTRYIDLFMFQFVSLYNTFMKIFFIASSVYILYLMKFQYRSYH</sequence>
<dbReference type="Proteomes" id="UP000012065">
    <property type="component" value="Unassembled WGS sequence"/>
</dbReference>
<keyword evidence="5" id="KW-0256">Endoplasmic reticulum</keyword>
<keyword evidence="7" id="KW-0653">Protein transport</keyword>
<proteinExistence type="inferred from homology"/>
<gene>
    <name evidence="12" type="primary">ERD2</name>
    <name evidence="12" type="ORF">BN14_04252</name>
</gene>
<evidence type="ECO:0000313" key="12">
    <source>
        <dbReference type="EMBL" id="CCO30228.1"/>
    </source>
</evidence>
<keyword evidence="6" id="KW-0931">ER-Golgi transport</keyword>
<comment type="similarity">
    <text evidence="2">Belongs to the ERD2 family.</text>
</comment>
<dbReference type="PANTHER" id="PTHR10585">
    <property type="entry name" value="ER LUMEN PROTEIN RETAINING RECEPTOR"/>
    <property type="match status" value="1"/>
</dbReference>
<keyword evidence="4 11" id="KW-0812">Transmembrane</keyword>
<dbReference type="AlphaFoldDB" id="M5BR44"/>
<evidence type="ECO:0000256" key="8">
    <source>
        <dbReference type="ARBA" id="ARBA00022989"/>
    </source>
</evidence>
<evidence type="ECO:0000256" key="2">
    <source>
        <dbReference type="ARBA" id="ARBA00010120"/>
    </source>
</evidence>
<keyword evidence="3" id="KW-0813">Transport</keyword>
<reference evidence="12 13" key="1">
    <citation type="journal article" date="2013" name="J. Biotechnol.">
        <title>Establishment and interpretation of the genome sequence of the phytopathogenic fungus Rhizoctonia solani AG1-IB isolate 7/3/14.</title>
        <authorList>
            <person name="Wibberg D.W."/>
            <person name="Jelonek L.J."/>
            <person name="Rupp O.R."/>
            <person name="Hennig M.H."/>
            <person name="Eikmeyer F.E."/>
            <person name="Goesmann A.G."/>
            <person name="Hartmann A.H."/>
            <person name="Borriss R.B."/>
            <person name="Grosch R.G."/>
            <person name="Puehler A.P."/>
            <person name="Schlueter A.S."/>
        </authorList>
    </citation>
    <scope>NUCLEOTIDE SEQUENCE [LARGE SCALE GENOMIC DNA]</scope>
    <source>
        <strain evidence="13">AG1-IB / isolate 7/3/14</strain>
    </source>
</reference>
<dbReference type="GO" id="GO:0005789">
    <property type="term" value="C:endoplasmic reticulum membrane"/>
    <property type="evidence" value="ECO:0007669"/>
    <property type="project" value="UniProtKB-SubCell"/>
</dbReference>
<evidence type="ECO:0000256" key="9">
    <source>
        <dbReference type="ARBA" id="ARBA00023136"/>
    </source>
</evidence>
<dbReference type="GO" id="GO:0006621">
    <property type="term" value="P:protein retention in ER lumen"/>
    <property type="evidence" value="ECO:0007669"/>
    <property type="project" value="InterPro"/>
</dbReference>
<name>M5BR44_THACB</name>
<evidence type="ECO:0000256" key="1">
    <source>
        <dbReference type="ARBA" id="ARBA00004477"/>
    </source>
</evidence>
<dbReference type="GO" id="GO:0015031">
    <property type="term" value="P:protein transport"/>
    <property type="evidence" value="ECO:0007669"/>
    <property type="project" value="UniProtKB-KW"/>
</dbReference>
<dbReference type="InterPro" id="IPR000133">
    <property type="entry name" value="ER_ret_rcpt"/>
</dbReference>
<dbReference type="GO" id="GO:0046923">
    <property type="term" value="F:ER retention sequence binding"/>
    <property type="evidence" value="ECO:0007669"/>
    <property type="project" value="InterPro"/>
</dbReference>
<evidence type="ECO:0000256" key="3">
    <source>
        <dbReference type="ARBA" id="ARBA00022448"/>
    </source>
</evidence>
<keyword evidence="9 11" id="KW-0472">Membrane</keyword>